<proteinExistence type="inferred from homology"/>
<feature type="binding site" evidence="13">
    <location>
        <position position="650"/>
    </location>
    <ligand>
        <name>ATP</name>
        <dbReference type="ChEBI" id="CHEBI:30616"/>
    </ligand>
</feature>
<dbReference type="InterPro" id="IPR001757">
    <property type="entry name" value="P_typ_ATPase"/>
</dbReference>
<evidence type="ECO:0000256" key="9">
    <source>
        <dbReference type="ARBA" id="ARBA00022989"/>
    </source>
</evidence>
<keyword evidence="4 14" id="KW-0479">Metal-binding</keyword>
<dbReference type="GO" id="GO:0140326">
    <property type="term" value="F:ATPase-coupled intramembrane lipid transporter activity"/>
    <property type="evidence" value="ECO:0007669"/>
    <property type="project" value="UniProtKB-EC"/>
</dbReference>
<dbReference type="SFLD" id="SFLDS00003">
    <property type="entry name" value="Haloacid_Dehalogenase"/>
    <property type="match status" value="1"/>
</dbReference>
<name>A0A553P4J3_TIGCA</name>
<comment type="caution">
    <text evidence="18">The sequence shown here is derived from an EMBL/GenBank/DDBJ whole genome shotgun (WGS) entry which is preliminary data.</text>
</comment>
<dbReference type="Proteomes" id="UP000318571">
    <property type="component" value="Chromosome 7"/>
</dbReference>
<dbReference type="InterPro" id="IPR032631">
    <property type="entry name" value="P-type_ATPase_N"/>
</dbReference>
<evidence type="ECO:0000256" key="4">
    <source>
        <dbReference type="ARBA" id="ARBA00022723"/>
    </source>
</evidence>
<evidence type="ECO:0000256" key="1">
    <source>
        <dbReference type="ARBA" id="ARBA00004141"/>
    </source>
</evidence>
<evidence type="ECO:0000256" key="11">
    <source>
        <dbReference type="ARBA" id="ARBA00034036"/>
    </source>
</evidence>
<evidence type="ECO:0000256" key="7">
    <source>
        <dbReference type="ARBA" id="ARBA00022842"/>
    </source>
</evidence>
<gene>
    <name evidence="18" type="ORF">TCAL_11492</name>
</gene>
<dbReference type="STRING" id="6832.A0A553P4J3"/>
<comment type="cofactor">
    <cofactor evidence="14">
        <name>Mg(2+)</name>
        <dbReference type="ChEBI" id="CHEBI:18420"/>
    </cofactor>
</comment>
<dbReference type="GO" id="GO:0005886">
    <property type="term" value="C:plasma membrane"/>
    <property type="evidence" value="ECO:0007669"/>
    <property type="project" value="TreeGrafter"/>
</dbReference>
<dbReference type="SUPFAM" id="SSF81653">
    <property type="entry name" value="Calcium ATPase, transduction domain A"/>
    <property type="match status" value="1"/>
</dbReference>
<keyword evidence="6 13" id="KW-0067">ATP-binding</keyword>
<dbReference type="SFLD" id="SFLDG00002">
    <property type="entry name" value="C1.7:_P-type_atpase_like"/>
    <property type="match status" value="1"/>
</dbReference>
<evidence type="ECO:0000256" key="13">
    <source>
        <dbReference type="PIRSR" id="PIRSR606539-2"/>
    </source>
</evidence>
<comment type="catalytic activity">
    <reaction evidence="11 15">
        <text>ATP + H2O + phospholipidSide 1 = ADP + phosphate + phospholipidSide 2.</text>
        <dbReference type="EC" id="7.6.2.1"/>
    </reaction>
</comment>
<feature type="binding site" evidence="13">
    <location>
        <position position="569"/>
    </location>
    <ligand>
        <name>ATP</name>
        <dbReference type="ChEBI" id="CHEBI:30616"/>
    </ligand>
</feature>
<feature type="binding site" evidence="13">
    <location>
        <position position="538"/>
    </location>
    <ligand>
        <name>ATP</name>
        <dbReference type="ChEBI" id="CHEBI:30616"/>
    </ligand>
</feature>
<dbReference type="Gene3D" id="2.70.150.10">
    <property type="entry name" value="Calcium-transporting ATPase, cytoplasmic transduction domain A"/>
    <property type="match status" value="1"/>
</dbReference>
<accession>A0A553P4J3</accession>
<dbReference type="SUPFAM" id="SSF81660">
    <property type="entry name" value="Metal cation-transporting ATPase, ATP-binding domain N"/>
    <property type="match status" value="1"/>
</dbReference>
<feature type="transmembrane region" description="Helical" evidence="15">
    <location>
        <begin position="30"/>
        <end position="50"/>
    </location>
</feature>
<feature type="binding site" evidence="14">
    <location>
        <position position="386"/>
    </location>
    <ligand>
        <name>Mg(2+)</name>
        <dbReference type="ChEBI" id="CHEBI:18420"/>
    </ligand>
</feature>
<comment type="subcellular location">
    <subcellularLocation>
        <location evidence="1 15">Membrane</location>
        <topology evidence="1 15">Multi-pass membrane protein</topology>
    </subcellularLocation>
</comment>
<dbReference type="SFLD" id="SFLDF00027">
    <property type="entry name" value="p-type_atpase"/>
    <property type="match status" value="1"/>
</dbReference>
<dbReference type="GO" id="GO:0005524">
    <property type="term" value="F:ATP binding"/>
    <property type="evidence" value="ECO:0007669"/>
    <property type="project" value="UniProtKB-UniRule"/>
</dbReference>
<dbReference type="Pfam" id="PF16209">
    <property type="entry name" value="PhoLip_ATPase_N"/>
    <property type="match status" value="1"/>
</dbReference>
<dbReference type="GO" id="GO:0045332">
    <property type="term" value="P:phospholipid translocation"/>
    <property type="evidence" value="ECO:0007669"/>
    <property type="project" value="TreeGrafter"/>
</dbReference>
<protein>
    <recommendedName>
        <fullName evidence="15">Phospholipid-transporting ATPase</fullName>
        <ecNumber evidence="15">7.6.2.1</ecNumber>
    </recommendedName>
</protein>
<evidence type="ECO:0000313" key="19">
    <source>
        <dbReference type="Proteomes" id="UP000318571"/>
    </source>
</evidence>
<dbReference type="InterPro" id="IPR006539">
    <property type="entry name" value="P-type_ATPase_IV"/>
</dbReference>
<dbReference type="OMA" id="ANINIWI"/>
<feature type="domain" description="P-type ATPase N-terminal" evidence="16">
    <location>
        <begin position="33"/>
        <end position="76"/>
    </location>
</feature>
<evidence type="ECO:0000256" key="2">
    <source>
        <dbReference type="ARBA" id="ARBA00008109"/>
    </source>
</evidence>
<dbReference type="InterPro" id="IPR036412">
    <property type="entry name" value="HAD-like_sf"/>
</dbReference>
<dbReference type="Gene3D" id="3.40.1110.10">
    <property type="entry name" value="Calcium-transporting ATPase, cytoplasmic domain N"/>
    <property type="match status" value="1"/>
</dbReference>
<dbReference type="InterPro" id="IPR018303">
    <property type="entry name" value="ATPase_P-typ_P_site"/>
</dbReference>
<organism evidence="18 19">
    <name type="scientific">Tigriopus californicus</name>
    <name type="common">Marine copepod</name>
    <dbReference type="NCBI Taxonomy" id="6832"/>
    <lineage>
        <taxon>Eukaryota</taxon>
        <taxon>Metazoa</taxon>
        <taxon>Ecdysozoa</taxon>
        <taxon>Arthropoda</taxon>
        <taxon>Crustacea</taxon>
        <taxon>Multicrustacea</taxon>
        <taxon>Hexanauplia</taxon>
        <taxon>Copepoda</taxon>
        <taxon>Harpacticoida</taxon>
        <taxon>Harpacticidae</taxon>
        <taxon>Tigriopus</taxon>
    </lineage>
</organism>
<evidence type="ECO:0000256" key="14">
    <source>
        <dbReference type="PIRSR" id="PIRSR606539-3"/>
    </source>
</evidence>
<feature type="transmembrane region" description="Helical" evidence="15">
    <location>
        <begin position="271"/>
        <end position="292"/>
    </location>
</feature>
<evidence type="ECO:0000256" key="12">
    <source>
        <dbReference type="PIRSR" id="PIRSR606539-1"/>
    </source>
</evidence>
<evidence type="ECO:0000256" key="8">
    <source>
        <dbReference type="ARBA" id="ARBA00022967"/>
    </source>
</evidence>
<evidence type="ECO:0000256" key="5">
    <source>
        <dbReference type="ARBA" id="ARBA00022741"/>
    </source>
</evidence>
<evidence type="ECO:0000259" key="17">
    <source>
        <dbReference type="Pfam" id="PF16212"/>
    </source>
</evidence>
<dbReference type="GO" id="GO:0000287">
    <property type="term" value="F:magnesium ion binding"/>
    <property type="evidence" value="ECO:0007669"/>
    <property type="project" value="UniProtKB-UniRule"/>
</dbReference>
<dbReference type="Pfam" id="PF13246">
    <property type="entry name" value="Cation_ATPase"/>
    <property type="match status" value="1"/>
</dbReference>
<dbReference type="InterPro" id="IPR023214">
    <property type="entry name" value="HAD_sf"/>
</dbReference>
<dbReference type="InterPro" id="IPR023298">
    <property type="entry name" value="ATPase_P-typ_TM_dom_sf"/>
</dbReference>
<dbReference type="SUPFAM" id="SSF81665">
    <property type="entry name" value="Calcium ATPase, transmembrane domain M"/>
    <property type="match status" value="1"/>
</dbReference>
<feature type="binding site" evidence="13">
    <location>
        <position position="472"/>
    </location>
    <ligand>
        <name>ATP</name>
        <dbReference type="ChEBI" id="CHEBI:30616"/>
    </ligand>
</feature>
<keyword evidence="19" id="KW-1185">Reference proteome</keyword>
<evidence type="ECO:0000259" key="16">
    <source>
        <dbReference type="Pfam" id="PF16209"/>
    </source>
</evidence>
<evidence type="ECO:0000256" key="10">
    <source>
        <dbReference type="ARBA" id="ARBA00023136"/>
    </source>
</evidence>
<dbReference type="SUPFAM" id="SSF56784">
    <property type="entry name" value="HAD-like"/>
    <property type="match status" value="1"/>
</dbReference>
<feature type="active site" description="4-aspartylphosphate intermediate" evidence="12">
    <location>
        <position position="386"/>
    </location>
</feature>
<dbReference type="NCBIfam" id="TIGR01652">
    <property type="entry name" value="ATPase-Plipid"/>
    <property type="match status" value="1"/>
</dbReference>
<dbReference type="Gene3D" id="3.40.50.1000">
    <property type="entry name" value="HAD superfamily/HAD-like"/>
    <property type="match status" value="1"/>
</dbReference>
<feature type="binding site" evidence="14">
    <location>
        <position position="768"/>
    </location>
    <ligand>
        <name>Mg(2+)</name>
        <dbReference type="ChEBI" id="CHEBI:18420"/>
    </ligand>
</feature>
<feature type="binding site" evidence="13">
    <location>
        <position position="771"/>
    </location>
    <ligand>
        <name>ATP</name>
        <dbReference type="ChEBI" id="CHEBI:30616"/>
    </ligand>
</feature>
<feature type="binding site" evidence="13">
    <location>
        <position position="742"/>
    </location>
    <ligand>
        <name>ATP</name>
        <dbReference type="ChEBI" id="CHEBI:30616"/>
    </ligand>
</feature>
<feature type="binding site" evidence="14">
    <location>
        <position position="388"/>
    </location>
    <ligand>
        <name>Mg(2+)</name>
        <dbReference type="ChEBI" id="CHEBI:18420"/>
    </ligand>
</feature>
<keyword evidence="3 15" id="KW-0812">Transmembrane</keyword>
<feature type="binding site" evidence="13">
    <location>
        <position position="388"/>
    </location>
    <ligand>
        <name>ATP</name>
        <dbReference type="ChEBI" id="CHEBI:30616"/>
    </ligand>
</feature>
<comment type="similarity">
    <text evidence="2 15">Belongs to the cation transport ATPase (P-type) (TC 3.A.3) family. Type IV subfamily.</text>
</comment>
<feature type="binding site" evidence="13">
    <location>
        <position position="748"/>
    </location>
    <ligand>
        <name>ATP</name>
        <dbReference type="ChEBI" id="CHEBI:30616"/>
    </ligand>
</feature>
<feature type="domain" description="P-type ATPase C-terminal" evidence="17">
    <location>
        <begin position="802"/>
        <end position="887"/>
    </location>
</feature>
<keyword evidence="10 15" id="KW-0472">Membrane</keyword>
<sequence length="986" mass="110944">MTQERSEIRISGRIRGLNGRVRSGQNAQNLACYNLLTFVPIFLYEQFTQLPNLYFLLIAGLQQIPDISPTGRWGTIGTLSILLGLTFIRDVIEDLRRRATDVKINNRRTFVFSQDHFQCTKWKDVIVGDILEIVKDDIVPADCILLTSSEPLGISYIDTAHLDGESNLKVRQALFGVSYLVTNEDVCDFNCTIELEPQTKDLNEFRAILRHQNKIYQIGLGQFLPRGVTLRNTDWVLGIVIATGYETKQLMNAKISNPTKVSQFDAKVSKIIGALLLGLILLCLICATIHTLDVCRNPALSYTDADDVLCDPSWFLFFSSFLRLLILFHNVVPVSLLATVQIIRLIQSYHIKNDVEIFSEAYNKGATVQNSQLNEMLGQVQYIFSDKTGTITKNKLKFKKCSIGGMVLEPSVDAKGLLSLLKGCQCSRSSSRTCSVDCQQIRDMFQAMVLCHTVIPQKNEKGQEFFVGSPDEKAILQGCADFGISKFVGRDPANNAFISYRGQRFKYSVLYVLEYTSERKMMSTILKTEDGQILMYSKGADSAILSLLKVPPDPMHIIDLEHFAGDGLRTMCYAYKLLEPHFFHMWENKWLQAISQITQRSQKVTEALGAIETELEFLGITGVEDELQDEAKSSIQKLLKANINIWILSGDRQENAVSTAKRAGLIHDHIPLILIPDCDLDEARDIACDHVAKFREENLASKCHALVLVVAGRSIGHCHDCPKLKNHLLELCMCSTTVICYRVDPKQKADLIQMIQKKSGKVTLAIGDGSNDVPMLQTAHIGIGISGIPDEHIQFHGSEAASVADYAIAEFRGLPKLVLSHGAQNSLRVANMVCFFFYKSVTFHLIQLWFLLFSKWSGQPVFDRFTTSLHNLAFTFLPPFALTLMDQYDGGPWSTQTLVVPIFALLPDFIAKAFSRHRFERELPSSDFEEDRQTLISLSESLPRIRSRIQLKNLARGFAFSENEPKSVRESECFVAYSRSFNRPKS</sequence>
<evidence type="ECO:0000256" key="6">
    <source>
        <dbReference type="ARBA" id="ARBA00022840"/>
    </source>
</evidence>
<dbReference type="AlphaFoldDB" id="A0A553P4J3"/>
<feature type="binding site" evidence="14">
    <location>
        <position position="772"/>
    </location>
    <ligand>
        <name>Mg(2+)</name>
        <dbReference type="ChEBI" id="CHEBI:18420"/>
    </ligand>
</feature>
<evidence type="ECO:0000313" key="18">
    <source>
        <dbReference type="EMBL" id="TRY72606.1"/>
    </source>
</evidence>
<dbReference type="InterPro" id="IPR032630">
    <property type="entry name" value="P_typ_ATPase_c"/>
</dbReference>
<feature type="binding site" evidence="13">
    <location>
        <position position="772"/>
    </location>
    <ligand>
        <name>ATP</name>
        <dbReference type="ChEBI" id="CHEBI:30616"/>
    </ligand>
</feature>
<reference evidence="18 19" key="1">
    <citation type="journal article" date="2018" name="Nat. Ecol. Evol.">
        <title>Genomic signatures of mitonuclear coevolution across populations of Tigriopus californicus.</title>
        <authorList>
            <person name="Barreto F.S."/>
            <person name="Watson E.T."/>
            <person name="Lima T.G."/>
            <person name="Willett C.S."/>
            <person name="Edmands S."/>
            <person name="Li W."/>
            <person name="Burton R.S."/>
        </authorList>
    </citation>
    <scope>NUCLEOTIDE SEQUENCE [LARGE SCALE GENOMIC DNA]</scope>
    <source>
        <strain evidence="18 19">San Diego</strain>
    </source>
</reference>
<dbReference type="EMBL" id="VCGU01000008">
    <property type="protein sequence ID" value="TRY72606.1"/>
    <property type="molecule type" value="Genomic_DNA"/>
</dbReference>
<comment type="caution">
    <text evidence="15">Lacks conserved residue(s) required for the propagation of feature annotation.</text>
</comment>
<keyword evidence="5 13" id="KW-0547">Nucleotide-binding</keyword>
<evidence type="ECO:0000256" key="3">
    <source>
        <dbReference type="ARBA" id="ARBA00022692"/>
    </source>
</evidence>
<dbReference type="NCBIfam" id="TIGR01494">
    <property type="entry name" value="ATPase_P-type"/>
    <property type="match status" value="1"/>
</dbReference>
<dbReference type="InterPro" id="IPR023299">
    <property type="entry name" value="ATPase_P-typ_cyto_dom_N"/>
</dbReference>
<dbReference type="PROSITE" id="PS00154">
    <property type="entry name" value="ATPASE_E1_E2"/>
    <property type="match status" value="1"/>
</dbReference>
<dbReference type="Pfam" id="PF16212">
    <property type="entry name" value="PhoLip_ATPase_C"/>
    <property type="match status" value="1"/>
</dbReference>
<dbReference type="EC" id="7.6.2.1" evidence="15"/>
<evidence type="ECO:0000256" key="15">
    <source>
        <dbReference type="RuleBase" id="RU362033"/>
    </source>
</evidence>
<keyword evidence="7 14" id="KW-0460">Magnesium</keyword>
<feature type="binding site" evidence="13">
    <location>
        <position position="387"/>
    </location>
    <ligand>
        <name>ATP</name>
        <dbReference type="ChEBI" id="CHEBI:30616"/>
    </ligand>
</feature>
<keyword evidence="8 15" id="KW-1278">Translocase</keyword>
<dbReference type="InterPro" id="IPR044492">
    <property type="entry name" value="P_typ_ATPase_HD_dom"/>
</dbReference>
<dbReference type="PANTHER" id="PTHR24092">
    <property type="entry name" value="PROBABLE PHOSPHOLIPID-TRANSPORTING ATPASE"/>
    <property type="match status" value="1"/>
</dbReference>
<dbReference type="InterPro" id="IPR008250">
    <property type="entry name" value="ATPase_P-typ_transduc_dom_A_sf"/>
</dbReference>
<feature type="binding site" evidence="13">
    <location>
        <position position="651"/>
    </location>
    <ligand>
        <name>ATP</name>
        <dbReference type="ChEBI" id="CHEBI:30616"/>
    </ligand>
</feature>
<dbReference type="GO" id="GO:0016887">
    <property type="term" value="F:ATP hydrolysis activity"/>
    <property type="evidence" value="ECO:0007669"/>
    <property type="project" value="InterPro"/>
</dbReference>
<dbReference type="PRINTS" id="PR00119">
    <property type="entry name" value="CATATPASE"/>
</dbReference>
<feature type="binding site" evidence="13">
    <location>
        <position position="386"/>
    </location>
    <ligand>
        <name>ATP</name>
        <dbReference type="ChEBI" id="CHEBI:30616"/>
    </ligand>
</feature>
<keyword evidence="9 15" id="KW-1133">Transmembrane helix</keyword>
<feature type="transmembrane region" description="Helical" evidence="15">
    <location>
        <begin position="70"/>
        <end position="88"/>
    </location>
</feature>